<evidence type="ECO:0000313" key="2">
    <source>
        <dbReference type="Proteomes" id="UP000274504"/>
    </source>
</evidence>
<dbReference type="OrthoDB" id="10605900at2759"/>
<dbReference type="Proteomes" id="UP000274504">
    <property type="component" value="Unassembled WGS sequence"/>
</dbReference>
<name>A0A0R3SUS2_HYMDI</name>
<organism evidence="3">
    <name type="scientific">Hymenolepis diminuta</name>
    <name type="common">Rat tapeworm</name>
    <dbReference type="NCBI Taxonomy" id="6216"/>
    <lineage>
        <taxon>Eukaryota</taxon>
        <taxon>Metazoa</taxon>
        <taxon>Spiralia</taxon>
        <taxon>Lophotrochozoa</taxon>
        <taxon>Platyhelminthes</taxon>
        <taxon>Cestoda</taxon>
        <taxon>Eucestoda</taxon>
        <taxon>Cyclophyllidea</taxon>
        <taxon>Hymenolepididae</taxon>
        <taxon>Hymenolepis</taxon>
    </lineage>
</organism>
<accession>A0A0R3SUS2</accession>
<protein>
    <submittedName>
        <fullName evidence="3">CPSF_A domain-containing protein</fullName>
    </submittedName>
</protein>
<reference evidence="1 2" key="2">
    <citation type="submission" date="2018-11" db="EMBL/GenBank/DDBJ databases">
        <authorList>
            <consortium name="Pathogen Informatics"/>
        </authorList>
    </citation>
    <scope>NUCLEOTIDE SEQUENCE [LARGE SCALE GENOMIC DNA]</scope>
</reference>
<evidence type="ECO:0000313" key="1">
    <source>
        <dbReference type="EMBL" id="VDL61584.1"/>
    </source>
</evidence>
<reference evidence="3" key="1">
    <citation type="submission" date="2017-02" db="UniProtKB">
        <authorList>
            <consortium name="WormBaseParasite"/>
        </authorList>
    </citation>
    <scope>IDENTIFICATION</scope>
</reference>
<dbReference type="EMBL" id="UYSG01011248">
    <property type="protein sequence ID" value="VDL61584.1"/>
    <property type="molecule type" value="Genomic_DNA"/>
</dbReference>
<evidence type="ECO:0000313" key="3">
    <source>
        <dbReference type="WBParaSite" id="HDID_0000926801-mRNA-1"/>
    </source>
</evidence>
<sequence length="77" mass="8513">MSKSKTSDKRGSKDGKYYEEIEHKHTIVTAYAVGDPGVVNCLLYDSTAATAVFGLYDHVNSEPFEKKVDQGGKSKRK</sequence>
<dbReference type="AlphaFoldDB" id="A0A0R3SUS2"/>
<gene>
    <name evidence="1" type="ORF">HDID_LOCUS9266</name>
</gene>
<proteinExistence type="predicted"/>
<dbReference type="WBParaSite" id="HDID_0000926801-mRNA-1">
    <property type="protein sequence ID" value="HDID_0000926801-mRNA-1"/>
    <property type="gene ID" value="HDID_0000926801"/>
</dbReference>